<protein>
    <submittedName>
        <fullName evidence="1">Uncharacterized protein</fullName>
    </submittedName>
</protein>
<evidence type="ECO:0000313" key="2">
    <source>
        <dbReference type="Proteomes" id="UP001187471"/>
    </source>
</evidence>
<name>A0AA88RAN7_9ASTE</name>
<sequence length="190" mass="21452">IFKNLETTRKGLQLLNKAIDICILQPFAQQEIPPFSMAGSYLLPHLTMNLHYHSYCLADPVLGELSIFMSFLNFHSNFQVSFHQSCIDDLITHMRQQDQLTLVNHGLGQGPRTAVCDKAPHGRVCQNQLLLNPTSMDNTFPTSSLLKSFWQSRLNCLGSSRFHQVGFCHLFPTGWAQQVSDGRRAYDAAV</sequence>
<gene>
    <name evidence="1" type="ORF">RJ640_030012</name>
</gene>
<proteinExistence type="predicted"/>
<accession>A0AA88RAN7</accession>
<reference evidence="1" key="1">
    <citation type="submission" date="2022-12" db="EMBL/GenBank/DDBJ databases">
        <title>Draft genome assemblies for two species of Escallonia (Escalloniales).</title>
        <authorList>
            <person name="Chanderbali A."/>
            <person name="Dervinis C."/>
            <person name="Anghel I."/>
            <person name="Soltis D."/>
            <person name="Soltis P."/>
            <person name="Zapata F."/>
        </authorList>
    </citation>
    <scope>NUCLEOTIDE SEQUENCE</scope>
    <source>
        <strain evidence="1">UCBG92.1500</strain>
        <tissue evidence="1">Leaf</tissue>
    </source>
</reference>
<keyword evidence="2" id="KW-1185">Reference proteome</keyword>
<dbReference type="Proteomes" id="UP001187471">
    <property type="component" value="Unassembled WGS sequence"/>
</dbReference>
<dbReference type="AlphaFoldDB" id="A0AA88RAN7"/>
<organism evidence="1 2">
    <name type="scientific">Escallonia rubra</name>
    <dbReference type="NCBI Taxonomy" id="112253"/>
    <lineage>
        <taxon>Eukaryota</taxon>
        <taxon>Viridiplantae</taxon>
        <taxon>Streptophyta</taxon>
        <taxon>Embryophyta</taxon>
        <taxon>Tracheophyta</taxon>
        <taxon>Spermatophyta</taxon>
        <taxon>Magnoliopsida</taxon>
        <taxon>eudicotyledons</taxon>
        <taxon>Gunneridae</taxon>
        <taxon>Pentapetalae</taxon>
        <taxon>asterids</taxon>
        <taxon>campanulids</taxon>
        <taxon>Escalloniales</taxon>
        <taxon>Escalloniaceae</taxon>
        <taxon>Escallonia</taxon>
    </lineage>
</organism>
<feature type="non-terminal residue" evidence="1">
    <location>
        <position position="1"/>
    </location>
</feature>
<dbReference type="EMBL" id="JAVXUO010002484">
    <property type="protein sequence ID" value="KAK2972895.1"/>
    <property type="molecule type" value="Genomic_DNA"/>
</dbReference>
<comment type="caution">
    <text evidence="1">The sequence shown here is derived from an EMBL/GenBank/DDBJ whole genome shotgun (WGS) entry which is preliminary data.</text>
</comment>
<evidence type="ECO:0000313" key="1">
    <source>
        <dbReference type="EMBL" id="KAK2972895.1"/>
    </source>
</evidence>